<proteinExistence type="predicted"/>
<protein>
    <submittedName>
        <fullName evidence="1">Uncharacterized protein</fullName>
    </submittedName>
</protein>
<reference evidence="1" key="1">
    <citation type="submission" date="2022-05" db="EMBL/GenBank/DDBJ databases">
        <title>Chromosome-level genome of Chaenocephalus aceratus.</title>
        <authorList>
            <person name="Park H."/>
        </authorList>
    </citation>
    <scope>NUCLEOTIDE SEQUENCE</scope>
    <source>
        <strain evidence="1">KU_202001</strain>
    </source>
</reference>
<evidence type="ECO:0000313" key="1">
    <source>
        <dbReference type="EMBL" id="KAI4803984.1"/>
    </source>
</evidence>
<feature type="non-terminal residue" evidence="1">
    <location>
        <position position="132"/>
    </location>
</feature>
<feature type="non-terminal residue" evidence="1">
    <location>
        <position position="1"/>
    </location>
</feature>
<accession>A0ACB9VV46</accession>
<comment type="caution">
    <text evidence="1">The sequence shown here is derived from an EMBL/GenBank/DDBJ whole genome shotgun (WGS) entry which is preliminary data.</text>
</comment>
<keyword evidence="2" id="KW-1185">Reference proteome</keyword>
<organism evidence="1 2">
    <name type="scientific">Chaenocephalus aceratus</name>
    <name type="common">Blackfin icefish</name>
    <name type="synonym">Chaenichthys aceratus</name>
    <dbReference type="NCBI Taxonomy" id="36190"/>
    <lineage>
        <taxon>Eukaryota</taxon>
        <taxon>Metazoa</taxon>
        <taxon>Chordata</taxon>
        <taxon>Craniata</taxon>
        <taxon>Vertebrata</taxon>
        <taxon>Euteleostomi</taxon>
        <taxon>Actinopterygii</taxon>
        <taxon>Neopterygii</taxon>
        <taxon>Teleostei</taxon>
        <taxon>Neoteleostei</taxon>
        <taxon>Acanthomorphata</taxon>
        <taxon>Eupercaria</taxon>
        <taxon>Perciformes</taxon>
        <taxon>Notothenioidei</taxon>
        <taxon>Channichthyidae</taxon>
        <taxon>Chaenocephalus</taxon>
    </lineage>
</organism>
<name>A0ACB9VV46_CHAAC</name>
<dbReference type="EMBL" id="CM043799">
    <property type="protein sequence ID" value="KAI4803984.1"/>
    <property type="molecule type" value="Genomic_DNA"/>
</dbReference>
<evidence type="ECO:0000313" key="2">
    <source>
        <dbReference type="Proteomes" id="UP001057452"/>
    </source>
</evidence>
<sequence>APDPCFTLEALQEGGGGLDRTRAGPCLQALSSVMLLYFAKPCEKEVRRGKGKDEASDKCMLVLREKHYIILLLPGKVSRSAMRSEPLVIPGAEHTAAEPLKDPLPTVRKTFETLCVCSPHNSKKHLSSGSST</sequence>
<gene>
    <name evidence="1" type="ORF">KUCAC02_025629</name>
</gene>
<dbReference type="Proteomes" id="UP001057452">
    <property type="component" value="Chromosome 15"/>
</dbReference>